<evidence type="ECO:0000313" key="1">
    <source>
        <dbReference type="EMBL" id="TPP58979.1"/>
    </source>
</evidence>
<evidence type="ECO:0000313" key="2">
    <source>
        <dbReference type="Proteomes" id="UP000316759"/>
    </source>
</evidence>
<reference evidence="1 2" key="1">
    <citation type="submission" date="2019-04" db="EMBL/GenBank/DDBJ databases">
        <title>Annotation for the trematode Fasciola gigantica.</title>
        <authorList>
            <person name="Choi Y.-J."/>
        </authorList>
    </citation>
    <scope>NUCLEOTIDE SEQUENCE [LARGE SCALE GENOMIC DNA]</scope>
    <source>
        <strain evidence="1">Uganda_cow_1</strain>
    </source>
</reference>
<name>A0A504YFG2_FASGI</name>
<sequence>MIALCCLLGHNTSNETCLSTCSFCFLLPTLPSSPFIPLLCKHFGT</sequence>
<accession>A0A504YFG2</accession>
<comment type="caution">
    <text evidence="1">The sequence shown here is derived from an EMBL/GenBank/DDBJ whole genome shotgun (WGS) entry which is preliminary data.</text>
</comment>
<organism evidence="1 2">
    <name type="scientific">Fasciola gigantica</name>
    <name type="common">Giant liver fluke</name>
    <dbReference type="NCBI Taxonomy" id="46835"/>
    <lineage>
        <taxon>Eukaryota</taxon>
        <taxon>Metazoa</taxon>
        <taxon>Spiralia</taxon>
        <taxon>Lophotrochozoa</taxon>
        <taxon>Platyhelminthes</taxon>
        <taxon>Trematoda</taxon>
        <taxon>Digenea</taxon>
        <taxon>Plagiorchiida</taxon>
        <taxon>Echinostomata</taxon>
        <taxon>Echinostomatoidea</taxon>
        <taxon>Fasciolidae</taxon>
        <taxon>Fasciola</taxon>
    </lineage>
</organism>
<keyword evidence="2" id="KW-1185">Reference proteome</keyword>
<protein>
    <submittedName>
        <fullName evidence="1">Uncharacterized protein</fullName>
    </submittedName>
</protein>
<dbReference type="EMBL" id="SUNJ01011319">
    <property type="protein sequence ID" value="TPP58979.1"/>
    <property type="molecule type" value="Genomic_DNA"/>
</dbReference>
<dbReference type="Proteomes" id="UP000316759">
    <property type="component" value="Unassembled WGS sequence"/>
</dbReference>
<gene>
    <name evidence="1" type="ORF">FGIG_11832</name>
</gene>
<proteinExistence type="predicted"/>
<dbReference type="AlphaFoldDB" id="A0A504YFG2"/>